<evidence type="ECO:0000313" key="2">
    <source>
        <dbReference type="EMBL" id="GGD78730.1"/>
    </source>
</evidence>
<accession>A0ABQ1RTS4</accession>
<dbReference type="PROSITE" id="PS51186">
    <property type="entry name" value="GNAT"/>
    <property type="match status" value="1"/>
</dbReference>
<sequence>MEIRLDYLRQGIASTMLSHLMREAAGRGYKRLSLETGSMAFFEPARQLYSAFGFMPCAPFADYSEDPNSVFMSKQLDDT</sequence>
<dbReference type="Pfam" id="PF00583">
    <property type="entry name" value="Acetyltransf_1"/>
    <property type="match status" value="1"/>
</dbReference>
<comment type="caution">
    <text evidence="2">The sequence shown here is derived from an EMBL/GenBank/DDBJ whole genome shotgun (WGS) entry which is preliminary data.</text>
</comment>
<dbReference type="InterPro" id="IPR000182">
    <property type="entry name" value="GNAT_dom"/>
</dbReference>
<reference evidence="3" key="1">
    <citation type="journal article" date="2019" name="Int. J. Syst. Evol. Microbiol.">
        <title>The Global Catalogue of Microorganisms (GCM) 10K type strain sequencing project: providing services to taxonomists for standard genome sequencing and annotation.</title>
        <authorList>
            <consortium name="The Broad Institute Genomics Platform"/>
            <consortium name="The Broad Institute Genome Sequencing Center for Infectious Disease"/>
            <person name="Wu L."/>
            <person name="Ma J."/>
        </authorList>
    </citation>
    <scope>NUCLEOTIDE SEQUENCE [LARGE SCALE GENOMIC DNA]</scope>
    <source>
        <strain evidence="3">CGMCC 1.12923</strain>
    </source>
</reference>
<dbReference type="Gene3D" id="3.40.630.30">
    <property type="match status" value="1"/>
</dbReference>
<organism evidence="2 3">
    <name type="scientific">Lacimicrobium alkaliphilum</name>
    <dbReference type="NCBI Taxonomy" id="1526571"/>
    <lineage>
        <taxon>Bacteria</taxon>
        <taxon>Pseudomonadati</taxon>
        <taxon>Pseudomonadota</taxon>
        <taxon>Gammaproteobacteria</taxon>
        <taxon>Alteromonadales</taxon>
        <taxon>Alteromonadaceae</taxon>
        <taxon>Lacimicrobium</taxon>
    </lineage>
</organism>
<dbReference type="CDD" id="cd04301">
    <property type="entry name" value="NAT_SF"/>
    <property type="match status" value="1"/>
</dbReference>
<dbReference type="InterPro" id="IPR016181">
    <property type="entry name" value="Acyl_CoA_acyltransferase"/>
</dbReference>
<evidence type="ECO:0000313" key="3">
    <source>
        <dbReference type="Proteomes" id="UP000614272"/>
    </source>
</evidence>
<name>A0ABQ1RTS4_9ALTE</name>
<dbReference type="EMBL" id="BMGJ01000022">
    <property type="protein sequence ID" value="GGD78730.1"/>
    <property type="molecule type" value="Genomic_DNA"/>
</dbReference>
<evidence type="ECO:0000259" key="1">
    <source>
        <dbReference type="PROSITE" id="PS51186"/>
    </source>
</evidence>
<proteinExistence type="predicted"/>
<feature type="domain" description="N-acetyltransferase" evidence="1">
    <location>
        <begin position="1"/>
        <end position="77"/>
    </location>
</feature>
<dbReference type="Proteomes" id="UP000614272">
    <property type="component" value="Unassembled WGS sequence"/>
</dbReference>
<keyword evidence="3" id="KW-1185">Reference proteome</keyword>
<dbReference type="SUPFAM" id="SSF55729">
    <property type="entry name" value="Acyl-CoA N-acyltransferases (Nat)"/>
    <property type="match status" value="1"/>
</dbReference>
<gene>
    <name evidence="2" type="ORF">GCM10011357_37140</name>
</gene>
<protein>
    <recommendedName>
        <fullName evidence="1">N-acetyltransferase domain-containing protein</fullName>
    </recommendedName>
</protein>